<keyword evidence="1" id="KW-0812">Transmembrane</keyword>
<reference evidence="2 3" key="1">
    <citation type="submission" date="2019-12" db="EMBL/GenBank/DDBJ databases">
        <title>Paraburkholderia acidiphila 7Q-K02 sp. nov and Paraburkholderia acidisoli DHF22 sp. nov., two strains isolated from forest soil.</title>
        <authorList>
            <person name="Gao Z."/>
            <person name="Qiu L."/>
        </authorList>
    </citation>
    <scope>NUCLEOTIDE SEQUENCE [LARGE SCALE GENOMIC DNA]</scope>
    <source>
        <strain evidence="2 3">7Q-K02</strain>
    </source>
</reference>
<feature type="transmembrane region" description="Helical" evidence="1">
    <location>
        <begin position="78"/>
        <end position="104"/>
    </location>
</feature>
<evidence type="ECO:0000256" key="1">
    <source>
        <dbReference type="SAM" id="Phobius"/>
    </source>
</evidence>
<dbReference type="EMBL" id="CP046910">
    <property type="protein sequence ID" value="QGZ56721.1"/>
    <property type="molecule type" value="Genomic_DNA"/>
</dbReference>
<proteinExistence type="predicted"/>
<feature type="transmembrane region" description="Helical" evidence="1">
    <location>
        <begin position="34"/>
        <end position="57"/>
    </location>
</feature>
<protein>
    <submittedName>
        <fullName evidence="2">Uncharacterized protein</fullName>
    </submittedName>
</protein>
<dbReference type="KEGG" id="pacp:FAZ97_17300"/>
<organism evidence="2 3">
    <name type="scientific">Paraburkholderia acidiphila</name>
    <dbReference type="NCBI Taxonomy" id="2571747"/>
    <lineage>
        <taxon>Bacteria</taxon>
        <taxon>Pseudomonadati</taxon>
        <taxon>Pseudomonadota</taxon>
        <taxon>Betaproteobacteria</taxon>
        <taxon>Burkholderiales</taxon>
        <taxon>Burkholderiaceae</taxon>
        <taxon>Paraburkholderia</taxon>
    </lineage>
</organism>
<keyword evidence="3" id="KW-1185">Reference proteome</keyword>
<gene>
    <name evidence="2" type="ORF">FAZ97_17300</name>
</gene>
<dbReference type="Proteomes" id="UP000434209">
    <property type="component" value="Chromosome 2"/>
</dbReference>
<accession>A0A7Z2J9T9</accession>
<evidence type="ECO:0000313" key="3">
    <source>
        <dbReference type="Proteomes" id="UP000434209"/>
    </source>
</evidence>
<sequence length="120" mass="13160">MKLLTTFLLTAAEIGLGWFWLAAGHNVAGRFLTFYWWLIVAVTFGFALFLVIIRLVTDRAIPIPGTTRTDRIVSRVILFARVIAQVAIGCTSLAVFSLAGWLFAKFALLLATEEKKAAGA</sequence>
<keyword evidence="1" id="KW-0472">Membrane</keyword>
<evidence type="ECO:0000313" key="2">
    <source>
        <dbReference type="EMBL" id="QGZ56721.1"/>
    </source>
</evidence>
<name>A0A7Z2J9T9_9BURK</name>
<keyword evidence="1" id="KW-1133">Transmembrane helix</keyword>
<dbReference type="RefSeq" id="WP_158759675.1">
    <property type="nucleotide sequence ID" value="NZ_CP046910.1"/>
</dbReference>
<dbReference type="OrthoDB" id="9101390at2"/>
<dbReference type="AlphaFoldDB" id="A0A7Z2J9T9"/>